<proteinExistence type="predicted"/>
<feature type="domain" description="Methyltransferase" evidence="1">
    <location>
        <begin position="75"/>
        <end position="171"/>
    </location>
</feature>
<evidence type="ECO:0000313" key="2">
    <source>
        <dbReference type="EMBL" id="GGA80584.1"/>
    </source>
</evidence>
<evidence type="ECO:0000313" key="3">
    <source>
        <dbReference type="Proteomes" id="UP000623419"/>
    </source>
</evidence>
<dbReference type="EMBL" id="BMKC01000002">
    <property type="protein sequence ID" value="GGA80584.1"/>
    <property type="molecule type" value="Genomic_DNA"/>
</dbReference>
<accession>A0ABQ1HKL3</accession>
<organism evidence="2 3">
    <name type="scientific">Arenimonas soli</name>
    <dbReference type="NCBI Taxonomy" id="2269504"/>
    <lineage>
        <taxon>Bacteria</taxon>
        <taxon>Pseudomonadati</taxon>
        <taxon>Pseudomonadota</taxon>
        <taxon>Gammaproteobacteria</taxon>
        <taxon>Lysobacterales</taxon>
        <taxon>Lysobacteraceae</taxon>
        <taxon>Arenimonas</taxon>
    </lineage>
</organism>
<dbReference type="SUPFAM" id="SSF53335">
    <property type="entry name" value="S-adenosyl-L-methionine-dependent methyltransferases"/>
    <property type="match status" value="1"/>
</dbReference>
<evidence type="ECO:0000259" key="1">
    <source>
        <dbReference type="Pfam" id="PF13649"/>
    </source>
</evidence>
<protein>
    <recommendedName>
        <fullName evidence="1">Methyltransferase domain-containing protein</fullName>
    </recommendedName>
</protein>
<dbReference type="CDD" id="cd02440">
    <property type="entry name" value="AdoMet_MTases"/>
    <property type="match status" value="1"/>
</dbReference>
<dbReference type="InterPro" id="IPR041698">
    <property type="entry name" value="Methyltransf_25"/>
</dbReference>
<reference evidence="3" key="1">
    <citation type="journal article" date="2019" name="Int. J. Syst. Evol. Microbiol.">
        <title>The Global Catalogue of Microorganisms (GCM) 10K type strain sequencing project: providing services to taxonomists for standard genome sequencing and annotation.</title>
        <authorList>
            <consortium name="The Broad Institute Genomics Platform"/>
            <consortium name="The Broad Institute Genome Sequencing Center for Infectious Disease"/>
            <person name="Wu L."/>
            <person name="Ma J."/>
        </authorList>
    </citation>
    <scope>NUCLEOTIDE SEQUENCE [LARGE SCALE GENOMIC DNA]</scope>
    <source>
        <strain evidence="3">CGMCC 1.15905</strain>
    </source>
</reference>
<keyword evidence="3" id="KW-1185">Reference proteome</keyword>
<dbReference type="PANTHER" id="PTHR42912">
    <property type="entry name" value="METHYLTRANSFERASE"/>
    <property type="match status" value="1"/>
</dbReference>
<gene>
    <name evidence="2" type="ORF">GCM10011521_18610</name>
</gene>
<dbReference type="Pfam" id="PF13649">
    <property type="entry name" value="Methyltransf_25"/>
    <property type="match status" value="1"/>
</dbReference>
<dbReference type="Gene3D" id="3.40.50.150">
    <property type="entry name" value="Vaccinia Virus protein VP39"/>
    <property type="match status" value="1"/>
</dbReference>
<dbReference type="InterPro" id="IPR029063">
    <property type="entry name" value="SAM-dependent_MTases_sf"/>
</dbReference>
<dbReference type="InterPro" id="IPR050508">
    <property type="entry name" value="Methyltransf_Superfamily"/>
</dbReference>
<name>A0ABQ1HKL3_9GAMM</name>
<sequence>MIAIIPIDTRTAGSEPAAGMDFQDYKSFWNDKASTPRGALVAVDGSHDERTVRLTGAFSAAQARAALDLQSGDRVFELGCGVGRIGRELAGDVAHWHGLDISENMLGVARERLAGVGDCDCAFSALQRPRLDALADASMDKGYCVAVFIHMDKEDFVLYLRDVARVLRPGGLFYFDHWNLAHPVGWRRFALEFEQAAHLPPGQRKDVARNQFVVPQEVEAYVRGVGLEPVLVLDDSPCVQVVARKPDGDPVASAREAERLRNAVARITYGQQWTTYFDAIVADEAEARGPHRLVALLSQRPADDGVANMFRAWIHGAWQTRPDWGPVPAGLEPSA</sequence>
<comment type="caution">
    <text evidence="2">The sequence shown here is derived from an EMBL/GenBank/DDBJ whole genome shotgun (WGS) entry which is preliminary data.</text>
</comment>
<dbReference type="Proteomes" id="UP000623419">
    <property type="component" value="Unassembled WGS sequence"/>
</dbReference>